<sequence length="662" mass="72277">MIAMADRDDFAVHMKAVARLILGEPNARLSSATELRFGSHGSVSVDLAKGTFYDHEATQGGGVLKLIEARLGLKNGGAVEWMRDHGIDMPDRSPAPSSASQRSRIVATYDYQDEAGTLGFQVVRMEPKTFRQRRRPGPGDEPGSIRDGWVWSVKGVRLLPYRLPELAEAIALERVVFIVEGEKDVDSLALRGIPATCNPMGAGKWADELCEHFAGADVVIVPDNDEAGLKHRDLVAGKLAGIASRIRTLDLPGLGPKDDVTVWLDRGGSAEELYHLVETTALRPGEAPWQSRYGALWLNEIPGRVSSAPWIVKGLIPARGFGAFVGQPGCGKSFLALDLAFTVSVLARIEGDDSRWFGRRVHPIGVAYIAAEGQTGFVKRVEALLKRYRVDNLAEHPFVLIPSAVDLRTDDGDTGPLCAELQNIDRLMRERSGVGLGLVFVDTLNRVLAGGDENAPEDMGALIRNCSRLQASVSGATIVPVHHMNASGTRERGHSSLRGALDFMIEVERSEDGAGNRWKVAKQKDEEDGQTFGFSLKSQVIGLDGDGDAITSCLVEPVEQKFSSAARPQRKLPPQALNAYNILFNHCDERGERRFIAGHQRACTTLEAWQQECGRQNLVAPGSTDDALRKAFQRAMDTLRAERRIGVEGDFVWPILRRADSS</sequence>
<evidence type="ECO:0000259" key="1">
    <source>
        <dbReference type="SMART" id="SM00382"/>
    </source>
</evidence>
<evidence type="ECO:0000313" key="2">
    <source>
        <dbReference type="EMBL" id="AWN47174.1"/>
    </source>
</evidence>
<evidence type="ECO:0000313" key="3">
    <source>
        <dbReference type="Proteomes" id="UP000245444"/>
    </source>
</evidence>
<dbReference type="EMBL" id="CP029553">
    <property type="protein sequence ID" value="AWN47174.1"/>
    <property type="molecule type" value="Genomic_DNA"/>
</dbReference>
<gene>
    <name evidence="2" type="ORF">DK419_13310</name>
</gene>
<keyword evidence="3" id="KW-1185">Reference proteome</keyword>
<protein>
    <recommendedName>
        <fullName evidence="1">AAA+ ATPase domain-containing protein</fullName>
    </recommendedName>
</protein>
<dbReference type="Gene3D" id="3.40.1360.10">
    <property type="match status" value="1"/>
</dbReference>
<dbReference type="Pfam" id="PF13481">
    <property type="entry name" value="AAA_25"/>
    <property type="match status" value="1"/>
</dbReference>
<organism evidence="2 3">
    <name type="scientific">Methylobacterium terrae</name>
    <dbReference type="NCBI Taxonomy" id="2202827"/>
    <lineage>
        <taxon>Bacteria</taxon>
        <taxon>Pseudomonadati</taxon>
        <taxon>Pseudomonadota</taxon>
        <taxon>Alphaproteobacteria</taxon>
        <taxon>Hyphomicrobiales</taxon>
        <taxon>Methylobacteriaceae</taxon>
        <taxon>Methylobacterium</taxon>
    </lineage>
</organism>
<dbReference type="CDD" id="cd01029">
    <property type="entry name" value="TOPRIM_primases"/>
    <property type="match status" value="1"/>
</dbReference>
<dbReference type="SMART" id="SM00382">
    <property type="entry name" value="AAA"/>
    <property type="match status" value="1"/>
</dbReference>
<proteinExistence type="predicted"/>
<accession>A0A2U8WLQ0</accession>
<reference evidence="2 3" key="1">
    <citation type="submission" date="2018-05" db="EMBL/GenBank/DDBJ databases">
        <title>Complete Genome Sequence of Methylobacterium sp. 17Sr1-28.</title>
        <authorList>
            <person name="Srinivasan S."/>
        </authorList>
    </citation>
    <scope>NUCLEOTIDE SEQUENCE [LARGE SCALE GENOMIC DNA]</scope>
    <source>
        <strain evidence="2 3">17Sr1-28</strain>
    </source>
</reference>
<dbReference type="Gene3D" id="3.40.50.300">
    <property type="entry name" value="P-loop containing nucleotide triphosphate hydrolases"/>
    <property type="match status" value="1"/>
</dbReference>
<dbReference type="AlphaFoldDB" id="A0A2U8WLQ0"/>
<dbReference type="OrthoDB" id="1496333at2"/>
<dbReference type="KEGG" id="mtea:DK419_13310"/>
<dbReference type="InterPro" id="IPR027417">
    <property type="entry name" value="P-loop_NTPase"/>
</dbReference>
<dbReference type="InterPro" id="IPR003593">
    <property type="entry name" value="AAA+_ATPase"/>
</dbReference>
<dbReference type="Proteomes" id="UP000245444">
    <property type="component" value="Chromosome"/>
</dbReference>
<dbReference type="InterPro" id="IPR034154">
    <property type="entry name" value="TOPRIM_DnaG/twinkle"/>
</dbReference>
<name>A0A2U8WLQ0_9HYPH</name>
<dbReference type="SUPFAM" id="SSF52540">
    <property type="entry name" value="P-loop containing nucleoside triphosphate hydrolases"/>
    <property type="match status" value="1"/>
</dbReference>
<feature type="domain" description="AAA+ ATPase" evidence="1">
    <location>
        <begin position="318"/>
        <end position="511"/>
    </location>
</feature>